<accession>A0A2U8I5Z6</accession>
<evidence type="ECO:0000313" key="4">
    <source>
        <dbReference type="Proteomes" id="UP000261875"/>
    </source>
</evidence>
<dbReference type="SUPFAM" id="SSF160991">
    <property type="entry name" value="CV3147-like"/>
    <property type="match status" value="1"/>
</dbReference>
<evidence type="ECO:0000313" key="3">
    <source>
        <dbReference type="EMBL" id="AWK14591.1"/>
    </source>
</evidence>
<dbReference type="AlphaFoldDB" id="A0A2U8I5Z6"/>
<dbReference type="Gene3D" id="2.40.390.10">
    <property type="entry name" value="CV3147-like"/>
    <property type="match status" value="1"/>
</dbReference>
<dbReference type="STRING" id="1878942.GCA_900128755_01467"/>
<dbReference type="InterPro" id="IPR027479">
    <property type="entry name" value="S-Me-THD_N_sf"/>
</dbReference>
<sequence>MNYLNKENIEHIAVGASVLASGGGGDPHIGKLMALNALKQYGSITLLSVDELEPDALIVSTGTIGATMVSFEKLANGEESVTACRLIEKYLNRKISAIYPIEIGGINSLWPLVTAARLGVPLVDVDAMGRAFPEYHMTTLSLGTVSASPLAIVDAKLNISLIQTQDNHITEKLARSLCAEMGGTAFLAAYPISPNDAKKSGILGTLSFAQQIGETIERARNTKANIVQTLAALLRGFVLFHGKITKVDQRTVGGFTRGVVYFAGTDKDNGKTFEIFFQNEYLLARSAERTLCTTPDLITLLDEETGTPILTERLRYGIRVVVLGIPANEKWRTARGIEVAGPGYFNYGIDYIPLEERVTSSTRA</sequence>
<dbReference type="KEGG" id="fsm:CCS41_09065"/>
<dbReference type="OrthoDB" id="7441206at2"/>
<reference evidence="3 4" key="1">
    <citation type="submission" date="2017-05" db="EMBL/GenBank/DDBJ databases">
        <title>Genome sequence of Candidatus Fukatsuia symbiotica and Candidatus Hamiltonella defensa from Acyrthosiphon pisum strain 5D.</title>
        <authorList>
            <person name="Patel V.A."/>
            <person name="Chevignon G."/>
            <person name="Russell J.A."/>
            <person name="Oliver K.M."/>
        </authorList>
    </citation>
    <scope>NUCLEOTIDE SEQUENCE [LARGE SCALE GENOMIC DNA]</scope>
    <source>
        <strain evidence="3 4">5D</strain>
    </source>
</reference>
<keyword evidence="4" id="KW-1185">Reference proteome</keyword>
<dbReference type="InterPro" id="IPR010318">
    <property type="entry name" value="S-Me-THD_N"/>
</dbReference>
<organism evidence="3 4">
    <name type="scientific">Candidatus Fukatsuia symbiotica</name>
    <dbReference type="NCBI Taxonomy" id="1878942"/>
    <lineage>
        <taxon>Bacteria</taxon>
        <taxon>Pseudomonadati</taxon>
        <taxon>Pseudomonadota</taxon>
        <taxon>Gammaproteobacteria</taxon>
        <taxon>Enterobacterales</taxon>
        <taxon>Yersiniaceae</taxon>
        <taxon>Candidatus Fukatsuia</taxon>
    </lineage>
</organism>
<dbReference type="Pfam" id="PF06032">
    <property type="entry name" value="S-Me-THD_N"/>
    <property type="match status" value="1"/>
</dbReference>
<feature type="domain" description="S-Me-THD N-terminal" evidence="1">
    <location>
        <begin position="8"/>
        <end position="163"/>
    </location>
</feature>
<dbReference type="InterPro" id="IPR048350">
    <property type="entry name" value="S-Me-THD-like_C"/>
</dbReference>
<dbReference type="Proteomes" id="UP000261875">
    <property type="component" value="Chromosome"/>
</dbReference>
<dbReference type="EMBL" id="CP021659">
    <property type="protein sequence ID" value="AWK14591.1"/>
    <property type="molecule type" value="Genomic_DNA"/>
</dbReference>
<protein>
    <submittedName>
        <fullName evidence="3">DUF917 domain-containing protein</fullName>
    </submittedName>
</protein>
<feature type="domain" description="S-Me-THD-like C-terminal" evidence="2">
    <location>
        <begin position="166"/>
        <end position="354"/>
    </location>
</feature>
<gene>
    <name evidence="3" type="ORF">CCS41_09065</name>
</gene>
<dbReference type="Pfam" id="PF20906">
    <property type="entry name" value="S-Me-THD_C"/>
    <property type="match status" value="1"/>
</dbReference>
<dbReference type="RefSeq" id="WP_072550161.1">
    <property type="nucleotide sequence ID" value="NZ_CP021659.1"/>
</dbReference>
<name>A0A2U8I5Z6_9GAMM</name>
<evidence type="ECO:0000259" key="1">
    <source>
        <dbReference type="Pfam" id="PF06032"/>
    </source>
</evidence>
<dbReference type="InterPro" id="IPR024071">
    <property type="entry name" value="S-Me-THD_C_sf"/>
</dbReference>
<proteinExistence type="predicted"/>
<dbReference type="Gene3D" id="3.40.1610.10">
    <property type="entry name" value="CV3147-like domain"/>
    <property type="match status" value="1"/>
</dbReference>
<evidence type="ECO:0000259" key="2">
    <source>
        <dbReference type="Pfam" id="PF20906"/>
    </source>
</evidence>